<dbReference type="Gene3D" id="2.20.25.160">
    <property type="match status" value="1"/>
</dbReference>
<evidence type="ECO:0000256" key="6">
    <source>
        <dbReference type="PIRSR" id="PIRSR018001-3"/>
    </source>
</evidence>
<comment type="similarity">
    <text evidence="1">Belongs to the AspA/AstE family. Aspartoacylase subfamily.</text>
</comment>
<dbReference type="HAMAP" id="MF_00704">
    <property type="entry name" value="Aspartoacylase"/>
    <property type="match status" value="1"/>
</dbReference>
<name>A0A6H1UCS5_9GAMM</name>
<protein>
    <submittedName>
        <fullName evidence="9">Aspartoacylase</fullName>
        <ecNumber evidence="9">3.5.1.15</ecNumber>
    </submittedName>
</protein>
<gene>
    <name evidence="9" type="ORF">HER31_08370</name>
</gene>
<evidence type="ECO:0000256" key="5">
    <source>
        <dbReference type="PIRSR" id="PIRSR018001-1"/>
    </source>
</evidence>
<dbReference type="RefSeq" id="WP_168660146.1">
    <property type="nucleotide sequence ID" value="NZ_CP051180.1"/>
</dbReference>
<evidence type="ECO:0000313" key="10">
    <source>
        <dbReference type="Proteomes" id="UP000501602"/>
    </source>
</evidence>
<dbReference type="GO" id="GO:0046872">
    <property type="term" value="F:metal ion binding"/>
    <property type="evidence" value="ECO:0007669"/>
    <property type="project" value="UniProtKB-KW"/>
</dbReference>
<dbReference type="SUPFAM" id="SSF53187">
    <property type="entry name" value="Zn-dependent exopeptidases"/>
    <property type="match status" value="1"/>
</dbReference>
<comment type="cofactor">
    <cofactor evidence="6">
        <name>Zn(2+)</name>
        <dbReference type="ChEBI" id="CHEBI:29105"/>
    </cofactor>
    <text evidence="6">Binds 1 zinc ion per subunit.</text>
</comment>
<dbReference type="PANTHER" id="PTHR15162:SF7">
    <property type="entry name" value="SUCCINYLGLUTAMATE DESUCCINYLASE"/>
    <property type="match status" value="1"/>
</dbReference>
<evidence type="ECO:0000256" key="3">
    <source>
        <dbReference type="ARBA" id="ARBA00022801"/>
    </source>
</evidence>
<dbReference type="EC" id="3.5.1.15" evidence="9"/>
<sequence>MTSALQVLIVGGTHGNEFSGIQLLQRWQQQPLRFDNLMVQTLFANPKANQANRRFLDDDLNREFTPERLCDFNLVNYEALRAKSINQQFGPKGASQTDLVIDLHNTTANMGPTLILLQDCPWERQLAAYVKAQMPEAVILMELEKSYQQWGYLCTIGKRGVMVEVGPQPQSVLRHDILDQMDQMTQLILEFASLHCRQELPQLSHEVEVFTSVENITLPLNDEGKPLAMVHRRVEGSDFTELAPGEPIFQYFDGSVGYFEGERTLYPTFVNEAAYYNTFAAFSLADKLKLEVPAV</sequence>
<dbReference type="PIRSF" id="PIRSF018001">
    <property type="entry name" value="Aspartoacylase"/>
    <property type="match status" value="1"/>
</dbReference>
<feature type="binding site" evidence="6">
    <location>
        <position position="104"/>
    </location>
    <ligand>
        <name>Zn(2+)</name>
        <dbReference type="ChEBI" id="CHEBI:29105"/>
    </ligand>
</feature>
<feature type="active site" description="Proton donor/acceptor" evidence="5">
    <location>
        <position position="164"/>
    </location>
</feature>
<dbReference type="Pfam" id="PF04952">
    <property type="entry name" value="AstE_AspA_hybrid"/>
    <property type="match status" value="1"/>
</dbReference>
<feature type="binding site" evidence="6">
    <location>
        <position position="17"/>
    </location>
    <ligand>
        <name>Zn(2+)</name>
        <dbReference type="ChEBI" id="CHEBI:29105"/>
    </ligand>
</feature>
<dbReference type="Gene3D" id="3.40.630.10">
    <property type="entry name" value="Zn peptidases"/>
    <property type="match status" value="1"/>
</dbReference>
<dbReference type="KEGG" id="fes:HER31_08370"/>
<evidence type="ECO:0000256" key="1">
    <source>
        <dbReference type="ARBA" id="ARBA00006173"/>
    </source>
</evidence>
<evidence type="ECO:0000313" key="9">
    <source>
        <dbReference type="EMBL" id="QIZ76885.1"/>
    </source>
</evidence>
<evidence type="ECO:0000259" key="7">
    <source>
        <dbReference type="Pfam" id="PF04952"/>
    </source>
</evidence>
<dbReference type="InterPro" id="IPR055438">
    <property type="entry name" value="AstE_AspA_cat"/>
</dbReference>
<dbReference type="AlphaFoldDB" id="A0A6H1UCS5"/>
<keyword evidence="10" id="KW-1185">Reference proteome</keyword>
<organism evidence="9 10">
    <name type="scientific">Ferrimonas lipolytica</name>
    <dbReference type="NCBI Taxonomy" id="2724191"/>
    <lineage>
        <taxon>Bacteria</taxon>
        <taxon>Pseudomonadati</taxon>
        <taxon>Pseudomonadota</taxon>
        <taxon>Gammaproteobacteria</taxon>
        <taxon>Alteromonadales</taxon>
        <taxon>Ferrimonadaceae</taxon>
        <taxon>Ferrimonas</taxon>
    </lineage>
</organism>
<dbReference type="InterPro" id="IPR007036">
    <property type="entry name" value="Aste_AspA_hybrid_dom"/>
</dbReference>
<keyword evidence="3 9" id="KW-0378">Hydrolase</keyword>
<feature type="domain" description="Succinylglutamate desuccinylase/Aspartoacylase catalytic" evidence="8">
    <location>
        <begin position="5"/>
        <end position="191"/>
    </location>
</feature>
<dbReference type="Proteomes" id="UP000501602">
    <property type="component" value="Chromosome"/>
</dbReference>
<feature type="binding site" evidence="6">
    <location>
        <position position="14"/>
    </location>
    <ligand>
        <name>Zn(2+)</name>
        <dbReference type="ChEBI" id="CHEBI:29105"/>
    </ligand>
</feature>
<dbReference type="EMBL" id="CP051180">
    <property type="protein sequence ID" value="QIZ76885.1"/>
    <property type="molecule type" value="Genomic_DNA"/>
</dbReference>
<dbReference type="NCBIfam" id="NF002601">
    <property type="entry name" value="PRK02259.1"/>
    <property type="match status" value="1"/>
</dbReference>
<proteinExistence type="inferred from homology"/>
<evidence type="ECO:0000259" key="8">
    <source>
        <dbReference type="Pfam" id="PF24827"/>
    </source>
</evidence>
<dbReference type="CDD" id="cd06909">
    <property type="entry name" value="M14_ASPA"/>
    <property type="match status" value="1"/>
</dbReference>
<reference evidence="9 10" key="1">
    <citation type="submission" date="2020-04" db="EMBL/GenBank/DDBJ databases">
        <title>Ferrimonas sp. S7 isolated from sea water.</title>
        <authorList>
            <person name="Bae S.S."/>
            <person name="Baek K."/>
        </authorList>
    </citation>
    <scope>NUCLEOTIDE SEQUENCE [LARGE SCALE GENOMIC DNA]</scope>
    <source>
        <strain evidence="9 10">S7</strain>
    </source>
</reference>
<dbReference type="GO" id="GO:0005829">
    <property type="term" value="C:cytosol"/>
    <property type="evidence" value="ECO:0007669"/>
    <property type="project" value="TreeGrafter"/>
</dbReference>
<dbReference type="PANTHER" id="PTHR15162">
    <property type="entry name" value="ASPARTOACYLASE"/>
    <property type="match status" value="1"/>
</dbReference>
<dbReference type="InterPro" id="IPR016708">
    <property type="entry name" value="Aspartoacylase"/>
</dbReference>
<keyword evidence="2 6" id="KW-0479">Metal-binding</keyword>
<dbReference type="InterPro" id="IPR050178">
    <property type="entry name" value="AspA/AstE_fam"/>
</dbReference>
<accession>A0A6H1UCS5</accession>
<keyword evidence="4 6" id="KW-0862">Zinc</keyword>
<evidence type="ECO:0000256" key="4">
    <source>
        <dbReference type="ARBA" id="ARBA00022833"/>
    </source>
</evidence>
<dbReference type="Pfam" id="PF24827">
    <property type="entry name" value="AstE_AspA_cat"/>
    <property type="match status" value="1"/>
</dbReference>
<feature type="domain" description="AstE/AspA barrel-sandwich hybrid" evidence="7">
    <location>
        <begin position="206"/>
        <end position="287"/>
    </location>
</feature>
<dbReference type="GO" id="GO:0019807">
    <property type="term" value="F:aspartoacylase activity"/>
    <property type="evidence" value="ECO:0007669"/>
    <property type="project" value="UniProtKB-EC"/>
</dbReference>
<dbReference type="GO" id="GO:0016788">
    <property type="term" value="F:hydrolase activity, acting on ester bonds"/>
    <property type="evidence" value="ECO:0007669"/>
    <property type="project" value="InterPro"/>
</dbReference>
<evidence type="ECO:0000256" key="2">
    <source>
        <dbReference type="ARBA" id="ARBA00022723"/>
    </source>
</evidence>